<proteinExistence type="predicted"/>
<dbReference type="Gene3D" id="3.30.420.10">
    <property type="entry name" value="Ribonuclease H-like superfamily/Ribonuclease H"/>
    <property type="match status" value="1"/>
</dbReference>
<dbReference type="GO" id="GO:0003676">
    <property type="term" value="F:nucleic acid binding"/>
    <property type="evidence" value="ECO:0007669"/>
    <property type="project" value="InterPro"/>
</dbReference>
<feature type="domain" description="Integrase catalytic" evidence="1">
    <location>
        <begin position="249"/>
        <end position="453"/>
    </location>
</feature>
<comment type="caution">
    <text evidence="2">The sequence shown here is derived from an EMBL/GenBank/DDBJ whole genome shotgun (WGS) entry which is preliminary data.</text>
</comment>
<reference evidence="2" key="1">
    <citation type="journal article" date="2015" name="Nature">
        <title>Complex archaea that bridge the gap between prokaryotes and eukaryotes.</title>
        <authorList>
            <person name="Spang A."/>
            <person name="Saw J.H."/>
            <person name="Jorgensen S.L."/>
            <person name="Zaremba-Niedzwiedzka K."/>
            <person name="Martijn J."/>
            <person name="Lind A.E."/>
            <person name="van Eijk R."/>
            <person name="Schleper C."/>
            <person name="Guy L."/>
            <person name="Ettema T.J."/>
        </authorList>
    </citation>
    <scope>NUCLEOTIDE SEQUENCE</scope>
</reference>
<dbReference type="InterPro" id="IPR001584">
    <property type="entry name" value="Integrase_cat-core"/>
</dbReference>
<dbReference type="InterPro" id="IPR012337">
    <property type="entry name" value="RNaseH-like_sf"/>
</dbReference>
<dbReference type="PROSITE" id="PS50994">
    <property type="entry name" value="INTEGRASE"/>
    <property type="match status" value="1"/>
</dbReference>
<evidence type="ECO:0000313" key="2">
    <source>
        <dbReference type="EMBL" id="KKN47147.1"/>
    </source>
</evidence>
<protein>
    <recommendedName>
        <fullName evidence="1">Integrase catalytic domain-containing protein</fullName>
    </recommendedName>
</protein>
<dbReference type="GO" id="GO:0015074">
    <property type="term" value="P:DNA integration"/>
    <property type="evidence" value="ECO:0007669"/>
    <property type="project" value="InterPro"/>
</dbReference>
<dbReference type="AlphaFoldDB" id="A0A0F9RCE5"/>
<gene>
    <name evidence="2" type="ORF">LCGC14_0665790</name>
</gene>
<sequence>MIGYATGTDLTNKYGNVESIAFVDSTSILLSGDGIETKKRLLPRDDFEKSIDDQGFILRRAQHPHIELTEYQKLTVTSRLMYQSILKELVSEGYPATTKKTYDELIKRVESQHPATIATKHPQWKTVCRHWRVWVQSDFNDEALAGVKRNSPVRLNAATEAFIQHYIATVYSCNNSAFKGAYYSNYKREAQEASLKNNEIQIASQRTFYRRLQELTDAEKLANFKGLSQAEINKRLTTLRKRIKTYYAMQRVECDRVVLNMCLIDDKTGLPTPPISLYVAIDVYTRAPISVVLSFEPENSAGGLNLLRQIFMADSNLTMNGRKPTTLIMDNGPGFNNRLIKKAAERLELNIHYTPSNQPAKKPFIESFFNVLRDHFFSGMKIETQSGETSIGFQSYSGKRTNPNSLDTIPLAKRADIKVSDFTKLLNIFLTEYMHKHHKQAGHTPIKKWNQSIIDTPMPSFTYDQLQHCFHVSRAQASHKLQQRGTIRCLGQDYYSDELKQLYAATKTDMELGENPSVYVFHDDLDARKVTVQATLPGENNPVEIVADNIDHHDTKLPVSFAELNGSQTLTQLGIYTETFSHTPTGHYVGEITEFVKQKPKRKQHRGPKVASFNKNTKENLSIVERIKKSHKVNELKSQISHSGEQDTYADTIVSKTREMASTRYNDDEGNEKQW</sequence>
<dbReference type="SUPFAM" id="SSF53098">
    <property type="entry name" value="Ribonuclease H-like"/>
    <property type="match status" value="1"/>
</dbReference>
<organism evidence="2">
    <name type="scientific">marine sediment metagenome</name>
    <dbReference type="NCBI Taxonomy" id="412755"/>
    <lineage>
        <taxon>unclassified sequences</taxon>
        <taxon>metagenomes</taxon>
        <taxon>ecological metagenomes</taxon>
    </lineage>
</organism>
<evidence type="ECO:0000259" key="1">
    <source>
        <dbReference type="PROSITE" id="PS50994"/>
    </source>
</evidence>
<name>A0A0F9RCE5_9ZZZZ</name>
<accession>A0A0F9RCE5</accession>
<dbReference type="InterPro" id="IPR036397">
    <property type="entry name" value="RNaseH_sf"/>
</dbReference>
<dbReference type="EMBL" id="LAZR01001292">
    <property type="protein sequence ID" value="KKN47147.1"/>
    <property type="molecule type" value="Genomic_DNA"/>
</dbReference>